<evidence type="ECO:0000256" key="4">
    <source>
        <dbReference type="ARBA" id="ARBA00022840"/>
    </source>
</evidence>
<keyword evidence="6" id="KW-1185">Reference proteome</keyword>
<dbReference type="SUPFAM" id="SSF52540">
    <property type="entry name" value="P-loop containing nucleoside triphosphate hydrolases"/>
    <property type="match status" value="1"/>
</dbReference>
<gene>
    <name evidence="5" type="ORF">VT50_0221415</name>
</gene>
<sequence length="90" mass="9465">MLLARWLECGSSLLALVEPMRGVDVGARADIYTALRRMAADGAAIVVATSDYEEVVQLAGRAVVMIRGRVTRELAGGQITTESLMDAAGG</sequence>
<name>A0A1V4D2C4_9ACTN</name>
<organism evidence="5 6">
    <name type="scientific">Streptomyces antioxidans</name>
    <dbReference type="NCBI Taxonomy" id="1507734"/>
    <lineage>
        <taxon>Bacteria</taxon>
        <taxon>Bacillati</taxon>
        <taxon>Actinomycetota</taxon>
        <taxon>Actinomycetes</taxon>
        <taxon>Kitasatosporales</taxon>
        <taxon>Streptomycetaceae</taxon>
        <taxon>Streptomyces</taxon>
    </lineage>
</organism>
<keyword evidence="1" id="KW-0813">Transport</keyword>
<keyword evidence="3" id="KW-0547">Nucleotide-binding</keyword>
<protein>
    <recommendedName>
        <fullName evidence="7">Sugar ABC transporter ATP-binding protein</fullName>
    </recommendedName>
</protein>
<dbReference type="InterPro" id="IPR027417">
    <property type="entry name" value="P-loop_NTPase"/>
</dbReference>
<evidence type="ECO:0000256" key="1">
    <source>
        <dbReference type="ARBA" id="ARBA00022448"/>
    </source>
</evidence>
<evidence type="ECO:0000256" key="3">
    <source>
        <dbReference type="ARBA" id="ARBA00022741"/>
    </source>
</evidence>
<comment type="caution">
    <text evidence="5">The sequence shown here is derived from an EMBL/GenBank/DDBJ whole genome shotgun (WGS) entry which is preliminary data.</text>
</comment>
<dbReference type="PANTHER" id="PTHR43790:SF9">
    <property type="entry name" value="GALACTOFURANOSE TRANSPORTER ATP-BINDING PROTEIN YTFR"/>
    <property type="match status" value="1"/>
</dbReference>
<dbReference type="GO" id="GO:0005524">
    <property type="term" value="F:ATP binding"/>
    <property type="evidence" value="ECO:0007669"/>
    <property type="project" value="UniProtKB-KW"/>
</dbReference>
<dbReference type="Gene3D" id="3.40.50.300">
    <property type="entry name" value="P-loop containing nucleotide triphosphate hydrolases"/>
    <property type="match status" value="1"/>
</dbReference>
<keyword evidence="4" id="KW-0067">ATP-binding</keyword>
<dbReference type="PANTHER" id="PTHR43790">
    <property type="entry name" value="CARBOHYDRATE TRANSPORT ATP-BINDING PROTEIN MG119-RELATED"/>
    <property type="match status" value="1"/>
</dbReference>
<keyword evidence="2" id="KW-0677">Repeat</keyword>
<evidence type="ECO:0008006" key="7">
    <source>
        <dbReference type="Google" id="ProtNLM"/>
    </source>
</evidence>
<dbReference type="AlphaFoldDB" id="A0A1V4D2C4"/>
<reference evidence="5" key="1">
    <citation type="submission" date="2016-12" db="EMBL/GenBank/DDBJ databases">
        <title>Genome sequence of Streptomyces antioxidans MUSC 164.</title>
        <authorList>
            <person name="Lee L.-H."/>
            <person name="Ser H.-L."/>
        </authorList>
    </citation>
    <scope>NUCLEOTIDE SEQUENCE [LARGE SCALE GENOMIC DNA]</scope>
    <source>
        <strain evidence="5">MUSC 164</strain>
    </source>
</reference>
<dbReference type="Proteomes" id="UP000033615">
    <property type="component" value="Unassembled WGS sequence"/>
</dbReference>
<dbReference type="EMBL" id="LAKD02000052">
    <property type="protein sequence ID" value="OPF77329.1"/>
    <property type="molecule type" value="Genomic_DNA"/>
</dbReference>
<proteinExistence type="predicted"/>
<accession>A0A1V4D2C4</accession>
<evidence type="ECO:0000313" key="5">
    <source>
        <dbReference type="EMBL" id="OPF77329.1"/>
    </source>
</evidence>
<evidence type="ECO:0000313" key="6">
    <source>
        <dbReference type="Proteomes" id="UP000033615"/>
    </source>
</evidence>
<evidence type="ECO:0000256" key="2">
    <source>
        <dbReference type="ARBA" id="ARBA00022737"/>
    </source>
</evidence>
<dbReference type="InterPro" id="IPR050107">
    <property type="entry name" value="ABC_carbohydrate_import_ATPase"/>
</dbReference>